<accession>A0ACB9ZX24</accession>
<reference evidence="2" key="1">
    <citation type="journal article" date="2023" name="Nat. Plants">
        <title>Single-cell RNA sequencing provides a high-resolution roadmap for understanding the multicellular compartmentation of specialized metabolism.</title>
        <authorList>
            <person name="Sun S."/>
            <person name="Shen X."/>
            <person name="Li Y."/>
            <person name="Li Y."/>
            <person name="Wang S."/>
            <person name="Li R."/>
            <person name="Zhang H."/>
            <person name="Shen G."/>
            <person name="Guo B."/>
            <person name="Wei J."/>
            <person name="Xu J."/>
            <person name="St-Pierre B."/>
            <person name="Chen S."/>
            <person name="Sun C."/>
        </authorList>
    </citation>
    <scope>NUCLEOTIDE SEQUENCE [LARGE SCALE GENOMIC DNA]</scope>
</reference>
<sequence length="124" mass="13868">MENVSSTFVWVRLPELPIELFNEITTTINNRRGRAIKVDITTLGANRAIEDGSKVDRVLSAVYASPAAKFREELWQHLCCLGHYMTSPWCLDMLGLTIPGQSSDLGKPISWNAWIEVFVMGLGT</sequence>
<protein>
    <submittedName>
        <fullName evidence="1">Uncharacterized protein</fullName>
    </submittedName>
</protein>
<gene>
    <name evidence="1" type="ORF">M9H77_29686</name>
</gene>
<evidence type="ECO:0000313" key="1">
    <source>
        <dbReference type="EMBL" id="KAI5652499.1"/>
    </source>
</evidence>
<comment type="caution">
    <text evidence="1">The sequence shown here is derived from an EMBL/GenBank/DDBJ whole genome shotgun (WGS) entry which is preliminary data.</text>
</comment>
<dbReference type="EMBL" id="CM044707">
    <property type="protein sequence ID" value="KAI5652499.1"/>
    <property type="molecule type" value="Genomic_DNA"/>
</dbReference>
<evidence type="ECO:0000313" key="2">
    <source>
        <dbReference type="Proteomes" id="UP001060085"/>
    </source>
</evidence>
<dbReference type="Proteomes" id="UP001060085">
    <property type="component" value="Linkage Group LG07"/>
</dbReference>
<organism evidence="1 2">
    <name type="scientific">Catharanthus roseus</name>
    <name type="common">Madagascar periwinkle</name>
    <name type="synonym">Vinca rosea</name>
    <dbReference type="NCBI Taxonomy" id="4058"/>
    <lineage>
        <taxon>Eukaryota</taxon>
        <taxon>Viridiplantae</taxon>
        <taxon>Streptophyta</taxon>
        <taxon>Embryophyta</taxon>
        <taxon>Tracheophyta</taxon>
        <taxon>Spermatophyta</taxon>
        <taxon>Magnoliopsida</taxon>
        <taxon>eudicotyledons</taxon>
        <taxon>Gunneridae</taxon>
        <taxon>Pentapetalae</taxon>
        <taxon>asterids</taxon>
        <taxon>lamiids</taxon>
        <taxon>Gentianales</taxon>
        <taxon>Apocynaceae</taxon>
        <taxon>Rauvolfioideae</taxon>
        <taxon>Vinceae</taxon>
        <taxon>Catharanthinae</taxon>
        <taxon>Catharanthus</taxon>
    </lineage>
</organism>
<keyword evidence="2" id="KW-1185">Reference proteome</keyword>
<name>A0ACB9ZX24_CATRO</name>
<proteinExistence type="predicted"/>